<organism evidence="1 2">
    <name type="scientific">Cetraspora pellucida</name>
    <dbReference type="NCBI Taxonomy" id="1433469"/>
    <lineage>
        <taxon>Eukaryota</taxon>
        <taxon>Fungi</taxon>
        <taxon>Fungi incertae sedis</taxon>
        <taxon>Mucoromycota</taxon>
        <taxon>Glomeromycotina</taxon>
        <taxon>Glomeromycetes</taxon>
        <taxon>Diversisporales</taxon>
        <taxon>Gigasporaceae</taxon>
        <taxon>Cetraspora</taxon>
    </lineage>
</organism>
<reference evidence="1" key="1">
    <citation type="submission" date="2021-06" db="EMBL/GenBank/DDBJ databases">
        <authorList>
            <person name="Kallberg Y."/>
            <person name="Tangrot J."/>
            <person name="Rosling A."/>
        </authorList>
    </citation>
    <scope>NUCLEOTIDE SEQUENCE</scope>
    <source>
        <strain evidence="1">28 12/20/2015</strain>
    </source>
</reference>
<name>A0ACA9QRF6_9GLOM</name>
<feature type="non-terminal residue" evidence="1">
    <location>
        <position position="1"/>
    </location>
</feature>
<dbReference type="EMBL" id="CAJVPW010045395">
    <property type="protein sequence ID" value="CAG8755789.1"/>
    <property type="molecule type" value="Genomic_DNA"/>
</dbReference>
<protein>
    <submittedName>
        <fullName evidence="1">6583_t:CDS:1</fullName>
    </submittedName>
</protein>
<dbReference type="Proteomes" id="UP000789366">
    <property type="component" value="Unassembled WGS sequence"/>
</dbReference>
<proteinExistence type="predicted"/>
<evidence type="ECO:0000313" key="1">
    <source>
        <dbReference type="EMBL" id="CAG8755789.1"/>
    </source>
</evidence>
<evidence type="ECO:0000313" key="2">
    <source>
        <dbReference type="Proteomes" id="UP000789366"/>
    </source>
</evidence>
<comment type="caution">
    <text evidence="1">The sequence shown here is derived from an EMBL/GenBank/DDBJ whole genome shotgun (WGS) entry which is preliminary data.</text>
</comment>
<gene>
    <name evidence="1" type="ORF">SPELUC_LOCUS14792</name>
</gene>
<feature type="non-terminal residue" evidence="1">
    <location>
        <position position="108"/>
    </location>
</feature>
<accession>A0ACA9QRF6</accession>
<sequence length="108" mass="12084">FIKFEKPNIITIEATDIDYLSSFNTNYNVTENPSIMSTTCTEINQIADEFSTSSTSTTLSKQSTFVNAEIATSKKEKKKVTNLALDSLGLTTDQPEEIEANKEEQYEN</sequence>
<keyword evidence="2" id="KW-1185">Reference proteome</keyword>